<protein>
    <submittedName>
        <fullName evidence="3">Putative secreted protein</fullName>
    </submittedName>
</protein>
<feature type="signal peptide" evidence="2">
    <location>
        <begin position="1"/>
        <end position="22"/>
    </location>
</feature>
<proteinExistence type="predicted"/>
<keyword evidence="5" id="KW-1185">Reference proteome</keyword>
<evidence type="ECO:0000313" key="3">
    <source>
        <dbReference type="EMBL" id="MBC1173499.1"/>
    </source>
</evidence>
<sequence>MPRRHFLPFLGIILLLVSSSTAHFVVPEEFASLLGVIFSTIPQIRKGTDSRVGFGYRLGEHADFQVLLELGPQKFTKPIGEGDQMTNTNSKRNVDPEDYNRVIKPTKTTSNWLMNWSQSAKKKQQLQHQEKPHDPELHPITSVLMGNPNIPMKPLIPETHLKQLLKLYGKKSEDRDEEPQAQSSDDSLGTLPGDTQDSTVQFQDRHRVFVKTPAEKPSFANLERKRKITEDLMDPTKTTSNWLMNWSQSAKKEQQLQHQEKPHDPELHPITSVLMGNPNIPMKPLIPETHLKQLLKLYGKKSEDRDEEPQAQSSDDSLGTLPGDTQDSTVQFQDRHRVFVKTPAEKPSFANLERKRKITEDLMDVELD</sequence>
<dbReference type="EMBL" id="AJWK01035345">
    <property type="status" value="NOT_ANNOTATED_CDS"/>
    <property type="molecule type" value="Genomic_DNA"/>
</dbReference>
<feature type="region of interest" description="Disordered" evidence="1">
    <location>
        <begin position="300"/>
        <end position="352"/>
    </location>
</feature>
<feature type="region of interest" description="Disordered" evidence="1">
    <location>
        <begin position="170"/>
        <end position="202"/>
    </location>
</feature>
<dbReference type="VEuPathDB" id="VectorBase:LLONM1_007741"/>
<evidence type="ECO:0000256" key="2">
    <source>
        <dbReference type="SAM" id="SignalP"/>
    </source>
</evidence>
<feature type="compositionally biased region" description="Basic and acidic residues" evidence="1">
    <location>
        <begin position="128"/>
        <end position="137"/>
    </location>
</feature>
<feature type="chain" id="PRO_5044555555" evidence="2">
    <location>
        <begin position="23"/>
        <end position="368"/>
    </location>
</feature>
<dbReference type="VEuPathDB" id="VectorBase:LLOJ010030"/>
<evidence type="ECO:0000313" key="4">
    <source>
        <dbReference type="EnsemblMetazoa" id="LLOJ010030-PA"/>
    </source>
</evidence>
<dbReference type="EMBL" id="GITU01004796">
    <property type="protein sequence ID" value="MBC1173499.1"/>
    <property type="molecule type" value="Transcribed_RNA"/>
</dbReference>
<reference evidence="4" key="3">
    <citation type="submission" date="2020-05" db="UniProtKB">
        <authorList>
            <consortium name="EnsemblMetazoa"/>
        </authorList>
    </citation>
    <scope>IDENTIFICATION</scope>
    <source>
        <strain evidence="4">Jacobina</strain>
    </source>
</reference>
<organism evidence="4 5">
    <name type="scientific">Lutzomyia longipalpis</name>
    <name type="common">Sand fly</name>
    <dbReference type="NCBI Taxonomy" id="7200"/>
    <lineage>
        <taxon>Eukaryota</taxon>
        <taxon>Metazoa</taxon>
        <taxon>Ecdysozoa</taxon>
        <taxon>Arthropoda</taxon>
        <taxon>Hexapoda</taxon>
        <taxon>Insecta</taxon>
        <taxon>Pterygota</taxon>
        <taxon>Neoptera</taxon>
        <taxon>Endopterygota</taxon>
        <taxon>Diptera</taxon>
        <taxon>Nematocera</taxon>
        <taxon>Psychodoidea</taxon>
        <taxon>Psychodidae</taxon>
        <taxon>Lutzomyia</taxon>
        <taxon>Lutzomyia</taxon>
    </lineage>
</organism>
<dbReference type="EnsemblMetazoa" id="LLOJ010030-RA">
    <property type="protein sequence ID" value="LLOJ010030-PA"/>
    <property type="gene ID" value="LLOJ010030"/>
</dbReference>
<evidence type="ECO:0000256" key="1">
    <source>
        <dbReference type="SAM" id="MobiDB-lite"/>
    </source>
</evidence>
<evidence type="ECO:0000313" key="5">
    <source>
        <dbReference type="Proteomes" id="UP000092461"/>
    </source>
</evidence>
<name>A0A1B0CY32_LUTLO</name>
<reference evidence="5" key="1">
    <citation type="submission" date="2012-05" db="EMBL/GenBank/DDBJ databases">
        <title>Whole Genome Assembly of Lutzomyia longipalpis.</title>
        <authorList>
            <person name="Richards S."/>
            <person name="Qu C."/>
            <person name="Dillon R."/>
            <person name="Worley K."/>
            <person name="Scherer S."/>
            <person name="Batterton M."/>
            <person name="Taylor A."/>
            <person name="Hawes A."/>
            <person name="Hernandez B."/>
            <person name="Kovar C."/>
            <person name="Mandapat C."/>
            <person name="Pham C."/>
            <person name="Qu C."/>
            <person name="Jing C."/>
            <person name="Bess C."/>
            <person name="Bandaranaike D."/>
            <person name="Ngo D."/>
            <person name="Ongeri F."/>
            <person name="Arias F."/>
            <person name="Lara F."/>
            <person name="Weissenberger G."/>
            <person name="Kamau G."/>
            <person name="Han H."/>
            <person name="Shen H."/>
            <person name="Dinh H."/>
            <person name="Khalil I."/>
            <person name="Jones J."/>
            <person name="Shafer J."/>
            <person name="Jayaseelan J."/>
            <person name="Quiroz J."/>
            <person name="Blankenburg K."/>
            <person name="Nguyen L."/>
            <person name="Jackson L."/>
            <person name="Francisco L."/>
            <person name="Tang L.-Y."/>
            <person name="Pu L.-L."/>
            <person name="Perales L."/>
            <person name="Lorensuhewa L."/>
            <person name="Munidasa M."/>
            <person name="Coyle M."/>
            <person name="Taylor M."/>
            <person name="Puazo M."/>
            <person name="Firestine M."/>
            <person name="Scheel M."/>
            <person name="Javaid M."/>
            <person name="Wang M."/>
            <person name="Li M."/>
            <person name="Tabassum N."/>
            <person name="Saada N."/>
            <person name="Osuji N."/>
            <person name="Aqrawi P."/>
            <person name="Fu Q."/>
            <person name="Thornton R."/>
            <person name="Raj R."/>
            <person name="Goodspeed R."/>
            <person name="Mata R."/>
            <person name="Najjar R."/>
            <person name="Gubbala S."/>
            <person name="Lee S."/>
            <person name="Denson S."/>
            <person name="Patil S."/>
            <person name="Macmil S."/>
            <person name="Qi S."/>
            <person name="Matskevitch T."/>
            <person name="Palculict T."/>
            <person name="Mathew T."/>
            <person name="Vee V."/>
            <person name="Velamala V."/>
            <person name="Korchina V."/>
            <person name="Cai W."/>
            <person name="Liu W."/>
            <person name="Dai W."/>
            <person name="Zou X."/>
            <person name="Zhu Y."/>
            <person name="Zhang Y."/>
            <person name="Wu Y.-Q."/>
            <person name="Xin Y."/>
            <person name="Nazarath L."/>
            <person name="Kovar C."/>
            <person name="Han Y."/>
            <person name="Muzny D."/>
            <person name="Gibbs R."/>
        </authorList>
    </citation>
    <scope>NUCLEOTIDE SEQUENCE [LARGE SCALE GENOMIC DNA]</scope>
    <source>
        <strain evidence="5">Jacobina</strain>
    </source>
</reference>
<dbReference type="Proteomes" id="UP000092461">
    <property type="component" value="Unassembled WGS sequence"/>
</dbReference>
<keyword evidence="2" id="KW-0732">Signal</keyword>
<dbReference type="AlphaFoldDB" id="A0A1B0CY32"/>
<accession>A0A1B0CY32</accession>
<feature type="compositionally biased region" description="Polar residues" evidence="1">
    <location>
        <begin position="180"/>
        <end position="202"/>
    </location>
</feature>
<dbReference type="EMBL" id="AJWK01035344">
    <property type="status" value="NOT_ANNOTATED_CDS"/>
    <property type="molecule type" value="Genomic_DNA"/>
</dbReference>
<feature type="region of interest" description="Disordered" evidence="1">
    <location>
        <begin position="119"/>
        <end position="139"/>
    </location>
</feature>
<reference evidence="3" key="2">
    <citation type="journal article" date="2020" name="BMC">
        <title>Leishmania infection induces a limited differential gene expression in the sand fly midgut.</title>
        <authorList>
            <person name="Coutinho-Abreu I.V."/>
            <person name="Serafim T.D."/>
            <person name="Meneses C."/>
            <person name="Kamhawi S."/>
            <person name="Oliveira F."/>
            <person name="Valenzuela J.G."/>
        </authorList>
    </citation>
    <scope>NUCLEOTIDE SEQUENCE</scope>
    <source>
        <strain evidence="3">Jacobina</strain>
        <tissue evidence="3">Midgut</tissue>
    </source>
</reference>
<feature type="compositionally biased region" description="Polar residues" evidence="1">
    <location>
        <begin position="310"/>
        <end position="332"/>
    </location>
</feature>
<feature type="region of interest" description="Disordered" evidence="1">
    <location>
        <begin position="78"/>
        <end position="97"/>
    </location>
</feature>